<dbReference type="GO" id="GO:0005634">
    <property type="term" value="C:nucleus"/>
    <property type="evidence" value="ECO:0007669"/>
    <property type="project" value="TreeGrafter"/>
</dbReference>
<dbReference type="GO" id="GO:0000502">
    <property type="term" value="C:proteasome complex"/>
    <property type="evidence" value="ECO:0007669"/>
    <property type="project" value="UniProtKB-KW"/>
</dbReference>
<keyword evidence="3" id="KW-1185">Reference proteome</keyword>
<dbReference type="PANTHER" id="PTHR32170:SF3">
    <property type="entry name" value="PROTEASOME ACTIVATOR COMPLEX SUBUNIT 4"/>
    <property type="match status" value="1"/>
</dbReference>
<evidence type="ECO:0000313" key="2">
    <source>
        <dbReference type="EMBL" id="GBP54341.1"/>
    </source>
</evidence>
<keyword evidence="2" id="KW-0647">Proteasome</keyword>
<sequence>MAYASCACSATLMNSMSALTAFKDFTRDPGQGFRVSLGSYLYFATSSFWPIREDDAHPRDLDTTDRFYFIINVGAGAGESSCSASHGTPPAIPEPDLATGEALVSMAVASLSTLQSLNEEQAQQGDDSSETSEGDPIVLMECAEKGLPAQLQAGLQLGGEPAASGPRQHARALNLLTTVLRTCAGAVTVCVGGSAGAQYALAGMACALAARGPPQPHDEVGRAADAFLASLALARHSPETFDVALQHIEDIAKTESWWARLACVSFAQPLLFYGLPFLCAEPARAARAEAFALALMRDPRVEVRQAAAKLLTGLMHCQALPNEEKTIKKLIKFCHSKEIVQRHCGVLGLCGYLASRPYSLGNRIGAVLYELSKHTNAPEPIPSSIRTTLADFRRTHQDDWPKHREALTAEELDLLAELTSPPTYCA</sequence>
<dbReference type="GO" id="GO:0010499">
    <property type="term" value="P:proteasomal ubiquitin-independent protein catabolic process"/>
    <property type="evidence" value="ECO:0007669"/>
    <property type="project" value="TreeGrafter"/>
</dbReference>
<dbReference type="InterPro" id="IPR011989">
    <property type="entry name" value="ARM-like"/>
</dbReference>
<dbReference type="GO" id="GO:0070628">
    <property type="term" value="F:proteasome binding"/>
    <property type="evidence" value="ECO:0007669"/>
    <property type="project" value="InterPro"/>
</dbReference>
<dbReference type="InterPro" id="IPR021843">
    <property type="entry name" value="PSME4_C"/>
</dbReference>
<protein>
    <submittedName>
        <fullName evidence="2">Proteasome activator complex subunit 4</fullName>
    </submittedName>
</protein>
<comment type="caution">
    <text evidence="2">The sequence shown here is derived from an EMBL/GenBank/DDBJ whole genome shotgun (WGS) entry which is preliminary data.</text>
</comment>
<proteinExistence type="predicted"/>
<dbReference type="SUPFAM" id="SSF48371">
    <property type="entry name" value="ARM repeat"/>
    <property type="match status" value="1"/>
</dbReference>
<dbReference type="Gene3D" id="1.25.10.10">
    <property type="entry name" value="Leucine-rich Repeat Variant"/>
    <property type="match status" value="1"/>
</dbReference>
<dbReference type="AlphaFoldDB" id="A0A4C1WSV1"/>
<organism evidence="2 3">
    <name type="scientific">Eumeta variegata</name>
    <name type="common">Bagworm moth</name>
    <name type="synonym">Eumeta japonica</name>
    <dbReference type="NCBI Taxonomy" id="151549"/>
    <lineage>
        <taxon>Eukaryota</taxon>
        <taxon>Metazoa</taxon>
        <taxon>Ecdysozoa</taxon>
        <taxon>Arthropoda</taxon>
        <taxon>Hexapoda</taxon>
        <taxon>Insecta</taxon>
        <taxon>Pterygota</taxon>
        <taxon>Neoptera</taxon>
        <taxon>Endopterygota</taxon>
        <taxon>Lepidoptera</taxon>
        <taxon>Glossata</taxon>
        <taxon>Ditrysia</taxon>
        <taxon>Tineoidea</taxon>
        <taxon>Psychidae</taxon>
        <taxon>Oiketicinae</taxon>
        <taxon>Eumeta</taxon>
    </lineage>
</organism>
<dbReference type="STRING" id="151549.A0A4C1WSV1"/>
<gene>
    <name evidence="2" type="primary">PSME4</name>
    <name evidence="2" type="ORF">EVAR_38575_1</name>
</gene>
<dbReference type="Proteomes" id="UP000299102">
    <property type="component" value="Unassembled WGS sequence"/>
</dbReference>
<accession>A0A4C1WSV1</accession>
<dbReference type="PANTHER" id="PTHR32170">
    <property type="entry name" value="PROTEASOME ACTIVATOR COMPLEX SUBUNIT 4"/>
    <property type="match status" value="1"/>
</dbReference>
<dbReference type="Pfam" id="PF11919">
    <property type="entry name" value="PSME4_C"/>
    <property type="match status" value="1"/>
</dbReference>
<dbReference type="EMBL" id="BGZK01000644">
    <property type="protein sequence ID" value="GBP54341.1"/>
    <property type="molecule type" value="Genomic_DNA"/>
</dbReference>
<dbReference type="OrthoDB" id="17907at2759"/>
<dbReference type="InterPro" id="IPR016024">
    <property type="entry name" value="ARM-type_fold"/>
</dbReference>
<feature type="domain" description="Proteasome activator complex subunit 4 C-terminal" evidence="1">
    <location>
        <begin position="340"/>
        <end position="426"/>
    </location>
</feature>
<evidence type="ECO:0000313" key="3">
    <source>
        <dbReference type="Proteomes" id="UP000299102"/>
    </source>
</evidence>
<reference evidence="2 3" key="1">
    <citation type="journal article" date="2019" name="Commun. Biol.">
        <title>The bagworm genome reveals a unique fibroin gene that provides high tensile strength.</title>
        <authorList>
            <person name="Kono N."/>
            <person name="Nakamura H."/>
            <person name="Ohtoshi R."/>
            <person name="Tomita M."/>
            <person name="Numata K."/>
            <person name="Arakawa K."/>
        </authorList>
    </citation>
    <scope>NUCLEOTIDE SEQUENCE [LARGE SCALE GENOMIC DNA]</scope>
</reference>
<name>A0A4C1WSV1_EUMVA</name>
<evidence type="ECO:0000259" key="1">
    <source>
        <dbReference type="Pfam" id="PF11919"/>
    </source>
</evidence>
<dbReference type="GO" id="GO:0016504">
    <property type="term" value="F:peptidase activator activity"/>
    <property type="evidence" value="ECO:0007669"/>
    <property type="project" value="InterPro"/>
</dbReference>
<dbReference type="GO" id="GO:0005829">
    <property type="term" value="C:cytosol"/>
    <property type="evidence" value="ECO:0007669"/>
    <property type="project" value="TreeGrafter"/>
</dbReference>
<dbReference type="InterPro" id="IPR035309">
    <property type="entry name" value="PSME4"/>
</dbReference>